<evidence type="ECO:0000313" key="15">
    <source>
        <dbReference type="Proteomes" id="UP001172457"/>
    </source>
</evidence>
<evidence type="ECO:0000256" key="9">
    <source>
        <dbReference type="PROSITE-ProRule" id="PRU00176"/>
    </source>
</evidence>
<evidence type="ECO:0000256" key="5">
    <source>
        <dbReference type="ARBA" id="ARBA00022737"/>
    </source>
</evidence>
<evidence type="ECO:0000256" key="10">
    <source>
        <dbReference type="SAM" id="Coils"/>
    </source>
</evidence>
<keyword evidence="12" id="KW-0472">Membrane</keyword>
<sequence length="1074" mass="121277">MERGKRDVNPVVLKIGLAVAVSIGGMIFSFVRNKRIKPSSNKSSDFNNQVISAKESWGSKSDDCASNITPNSCQFDPLATDNKHDPLLDLSPNSKSNTDNDTYLLPEFNDLVKEFDTATMKTNKEVEIKNLRNTVKTLKERERNLRSNYSNTTVSKNNKPQVMELQNRLKLNNLEAKLFHLKIEALQTDNKRLQAQMADYAKVVTDLEAAKAKIKSLKKKLRTESTLNRDRILDLQERVEKMREDEHVGVVKVDPEVELKIRKLKELEAEAEELRKSNYSLEVEKSELGQRLEDVQILATSVLEDDETEKLKEERERLKKENEDLTKEFERLQADRCGEVEELVYLRWINACLRYELRNHQAGPGKTTARDLSKTLSPKSEEKAKNLILEYADRETIAEKGINFQELDPDQWSSSQASNLTDSGELDESLVSYPSPQKANKKVFGKLVRFLRGKDGSSGGSSHRHHRHSSNPSLERTEEETCSDYSFGNLGNTSKRSMDSQSSVYRDSDVGVHKRIDSIAESGGIGGDGSDSPSLSDGGILDMIKYAEVLKDSPAKSTAKYHRRSTLFTSYQRSDSLVVRLGHYIVMNPSSSPGGRILEIVLPTPPPPPPPLVLPPPPTDHRSALYVGDLHPDTTENDLYVLFATIGPLHSVRICRDRLSRKSLCYAYINFYLPSHAAMAISRLNHTSLRGKPMRIMWCERDPVGRRTGIANLFVKNLDSMVTDAKLEEVFEKFGRILSCKIAKDDYGKSKGFGFVQFDSEESANGAIDALDGSTLEDKIIFVAKFQKKSERNESGFTNVYVKNLDHDFTENLLREKFSEHGNVTSAVIMNDADGKSRGFGFVNFESHDSARKAIEALNGSVIGSKEWFVGKAMTKAEREGFLRKKDKNPSNLFIKNLATSVDEPNLEETFGVFGKVTLTKVVRHKNGISKGIGFVSFSTPEEAQKARDSLDGDPPEFRDEYHGKKLNVSFALSREECARNLQARFTPQPSIDNTRYLPSFYGTNQSFVRSSVYDRPYWQPNVYGYMQNLKPKIHHQNVKRAKLQVKVQQVFEQVIGNNASHGYNLQVEKHQRI</sequence>
<feature type="domain" description="RRM" evidence="13">
    <location>
        <begin position="798"/>
        <end position="875"/>
    </location>
</feature>
<feature type="domain" description="RRM" evidence="13">
    <location>
        <begin position="891"/>
        <end position="974"/>
    </location>
</feature>
<feature type="domain" description="RRM" evidence="13">
    <location>
        <begin position="623"/>
        <end position="701"/>
    </location>
</feature>
<evidence type="ECO:0000313" key="14">
    <source>
        <dbReference type="EMBL" id="KAJ9559695.1"/>
    </source>
</evidence>
<protein>
    <recommendedName>
        <fullName evidence="13">RRM domain-containing protein</fullName>
    </recommendedName>
</protein>
<dbReference type="InterPro" id="IPR012677">
    <property type="entry name" value="Nucleotide-bd_a/b_plait_sf"/>
</dbReference>
<dbReference type="SUPFAM" id="SSF54928">
    <property type="entry name" value="RNA-binding domain, RBD"/>
    <property type="match status" value="3"/>
</dbReference>
<evidence type="ECO:0000256" key="1">
    <source>
        <dbReference type="ARBA" id="ARBA00004123"/>
    </source>
</evidence>
<comment type="subcellular location">
    <subcellularLocation>
        <location evidence="2">Cytoplasm</location>
    </subcellularLocation>
    <subcellularLocation>
        <location evidence="1">Nucleus</location>
    </subcellularLocation>
</comment>
<dbReference type="GO" id="GO:0003723">
    <property type="term" value="F:RNA binding"/>
    <property type="evidence" value="ECO:0007669"/>
    <property type="project" value="UniProtKB-UniRule"/>
</dbReference>
<feature type="coiled-coil region" evidence="10">
    <location>
        <begin position="257"/>
        <end position="335"/>
    </location>
</feature>
<dbReference type="InterPro" id="IPR035979">
    <property type="entry name" value="RBD_domain_sf"/>
</dbReference>
<keyword evidence="12" id="KW-0812">Transmembrane</keyword>
<feature type="region of interest" description="Disordered" evidence="11">
    <location>
        <begin position="454"/>
        <end position="509"/>
    </location>
</feature>
<gene>
    <name evidence="14" type="ORF">OSB04_004855</name>
</gene>
<dbReference type="SMART" id="SM00360">
    <property type="entry name" value="RRM"/>
    <property type="match status" value="4"/>
</dbReference>
<evidence type="ECO:0000256" key="12">
    <source>
        <dbReference type="SAM" id="Phobius"/>
    </source>
</evidence>
<comment type="caution">
    <text evidence="14">The sequence shown here is derived from an EMBL/GenBank/DDBJ whole genome shotgun (WGS) entry which is preliminary data.</text>
</comment>
<feature type="compositionally biased region" description="Polar residues" evidence="11">
    <location>
        <begin position="411"/>
        <end position="422"/>
    </location>
</feature>
<proteinExistence type="inferred from homology"/>
<keyword evidence="10" id="KW-0175">Coiled coil</keyword>
<dbReference type="GO" id="GO:0005737">
    <property type="term" value="C:cytoplasm"/>
    <property type="evidence" value="ECO:0007669"/>
    <property type="project" value="UniProtKB-SubCell"/>
</dbReference>
<keyword evidence="15" id="KW-1185">Reference proteome</keyword>
<dbReference type="EMBL" id="JARYMX010000002">
    <property type="protein sequence ID" value="KAJ9559695.1"/>
    <property type="molecule type" value="Genomic_DNA"/>
</dbReference>
<evidence type="ECO:0000259" key="13">
    <source>
        <dbReference type="PROSITE" id="PS50102"/>
    </source>
</evidence>
<feature type="coiled-coil region" evidence="10">
    <location>
        <begin position="121"/>
        <end position="148"/>
    </location>
</feature>
<feature type="coiled-coil region" evidence="10">
    <location>
        <begin position="183"/>
        <end position="227"/>
    </location>
</feature>
<evidence type="ECO:0000256" key="4">
    <source>
        <dbReference type="ARBA" id="ARBA00022490"/>
    </source>
</evidence>
<evidence type="ECO:0000256" key="3">
    <source>
        <dbReference type="ARBA" id="ARBA00008557"/>
    </source>
</evidence>
<keyword evidence="4" id="KW-0963">Cytoplasm</keyword>
<comment type="function">
    <text evidence="8">Binds the poly(A) tail of mRNA. Appears to be an important mediator of the multiple roles of the poly(A) tail in mRNA biogenesis, stability and translation.</text>
</comment>
<keyword evidence="7" id="KW-0539">Nucleus</keyword>
<dbReference type="AlphaFoldDB" id="A0AA38TEW2"/>
<feature type="transmembrane region" description="Helical" evidence="12">
    <location>
        <begin position="12"/>
        <end position="31"/>
    </location>
</feature>
<evidence type="ECO:0000256" key="11">
    <source>
        <dbReference type="SAM" id="MobiDB-lite"/>
    </source>
</evidence>
<evidence type="ECO:0000256" key="7">
    <source>
        <dbReference type="ARBA" id="ARBA00023242"/>
    </source>
</evidence>
<accession>A0AA38TEW2</accession>
<evidence type="ECO:0000256" key="6">
    <source>
        <dbReference type="ARBA" id="ARBA00022884"/>
    </source>
</evidence>
<keyword evidence="6 9" id="KW-0694">RNA-binding</keyword>
<dbReference type="Pfam" id="PF00076">
    <property type="entry name" value="RRM_1"/>
    <property type="match status" value="4"/>
</dbReference>
<keyword evidence="5" id="KW-0677">Repeat</keyword>
<dbReference type="Proteomes" id="UP001172457">
    <property type="component" value="Chromosome 2"/>
</dbReference>
<evidence type="ECO:0000256" key="8">
    <source>
        <dbReference type="ARBA" id="ARBA00054110"/>
    </source>
</evidence>
<dbReference type="GO" id="GO:0005634">
    <property type="term" value="C:nucleus"/>
    <property type="evidence" value="ECO:0007669"/>
    <property type="project" value="UniProtKB-SubCell"/>
</dbReference>
<comment type="similarity">
    <text evidence="3">Belongs to the polyadenylate-binding protein type-1 family.</text>
</comment>
<evidence type="ECO:0000256" key="2">
    <source>
        <dbReference type="ARBA" id="ARBA00004496"/>
    </source>
</evidence>
<dbReference type="InterPro" id="IPR000504">
    <property type="entry name" value="RRM_dom"/>
</dbReference>
<dbReference type="PROSITE" id="PS50102">
    <property type="entry name" value="RRM"/>
    <property type="match status" value="4"/>
</dbReference>
<feature type="region of interest" description="Disordered" evidence="11">
    <location>
        <begin position="408"/>
        <end position="434"/>
    </location>
</feature>
<dbReference type="FunFam" id="3.30.70.330:FF:000651">
    <property type="entry name" value="Poly(A) binding protein cytoplasmic 1 like"/>
    <property type="match status" value="1"/>
</dbReference>
<reference evidence="14" key="1">
    <citation type="submission" date="2023-03" db="EMBL/GenBank/DDBJ databases">
        <title>Chromosome-scale reference genome and RAD-based genetic map of yellow starthistle (Centaurea solstitialis) reveal putative structural variation and QTLs associated with invader traits.</title>
        <authorList>
            <person name="Reatini B."/>
            <person name="Cang F.A."/>
            <person name="Jiang Q."/>
            <person name="Mckibben M.T.W."/>
            <person name="Barker M.S."/>
            <person name="Rieseberg L.H."/>
            <person name="Dlugosch K.M."/>
        </authorList>
    </citation>
    <scope>NUCLEOTIDE SEQUENCE</scope>
    <source>
        <strain evidence="14">CAN-66</strain>
        <tissue evidence="14">Leaf</tissue>
    </source>
</reference>
<dbReference type="PANTHER" id="PTHR24012">
    <property type="entry name" value="RNA BINDING PROTEIN"/>
    <property type="match status" value="1"/>
</dbReference>
<feature type="domain" description="RRM" evidence="13">
    <location>
        <begin position="711"/>
        <end position="788"/>
    </location>
</feature>
<name>A0AA38TEW2_9ASTR</name>
<organism evidence="14 15">
    <name type="scientific">Centaurea solstitialis</name>
    <name type="common">yellow star-thistle</name>
    <dbReference type="NCBI Taxonomy" id="347529"/>
    <lineage>
        <taxon>Eukaryota</taxon>
        <taxon>Viridiplantae</taxon>
        <taxon>Streptophyta</taxon>
        <taxon>Embryophyta</taxon>
        <taxon>Tracheophyta</taxon>
        <taxon>Spermatophyta</taxon>
        <taxon>Magnoliopsida</taxon>
        <taxon>eudicotyledons</taxon>
        <taxon>Gunneridae</taxon>
        <taxon>Pentapetalae</taxon>
        <taxon>asterids</taxon>
        <taxon>campanulids</taxon>
        <taxon>Asterales</taxon>
        <taxon>Asteraceae</taxon>
        <taxon>Carduoideae</taxon>
        <taxon>Cardueae</taxon>
        <taxon>Centaureinae</taxon>
        <taxon>Centaurea</taxon>
    </lineage>
</organism>
<feature type="compositionally biased region" description="Polar residues" evidence="11">
    <location>
        <begin position="483"/>
        <end position="505"/>
    </location>
</feature>
<keyword evidence="12" id="KW-1133">Transmembrane helix</keyword>
<dbReference type="Gene3D" id="3.30.70.330">
    <property type="match status" value="4"/>
</dbReference>